<name>A0A6A4CNF2_9STRA</name>
<feature type="signal peptide" evidence="1">
    <location>
        <begin position="1"/>
        <end position="29"/>
    </location>
</feature>
<dbReference type="Proteomes" id="UP000460718">
    <property type="component" value="Unassembled WGS sequence"/>
</dbReference>
<gene>
    <name evidence="5" type="ORF">PF001_g17822</name>
    <name evidence="4" type="ORF">PF002_g9515</name>
    <name evidence="3" type="ORF">PF005_g22192</name>
    <name evidence="2" type="ORF">PF011_g24162</name>
</gene>
<evidence type="ECO:0000313" key="5">
    <source>
        <dbReference type="EMBL" id="KAE9294356.1"/>
    </source>
</evidence>
<dbReference type="EMBL" id="QXGE01001319">
    <property type="protein sequence ID" value="KAE9294356.1"/>
    <property type="molecule type" value="Genomic_DNA"/>
</dbReference>
<dbReference type="Proteomes" id="UP000440367">
    <property type="component" value="Unassembled WGS sequence"/>
</dbReference>
<feature type="chain" id="PRO_5036167257" description="Neutral zinc metallopeptidase" evidence="1">
    <location>
        <begin position="30"/>
        <end position="320"/>
    </location>
</feature>
<dbReference type="EMBL" id="QXGB01001965">
    <property type="protein sequence ID" value="KAE9183197.1"/>
    <property type="molecule type" value="Genomic_DNA"/>
</dbReference>
<dbReference type="Proteomes" id="UP000437068">
    <property type="component" value="Unassembled WGS sequence"/>
</dbReference>
<sequence length="320" mass="35855">MLILIFLKMTPTRLLLLVAAALAASPTFALSSATTQTSTNSTSSGAHATFGTIKSKSGECVIGSPNTYVSAADVDWVWTNRIRPNAPKREANWKVMDNKNWIMDHIVENKGTINYFVRWDSTKQLAKSTASKFQAMLQRQYAAWNHWLIGYNCWPYNKIKVNMVGIAVKDASLLNWTDDSLGKITVGDLDSDGVPQCDQKCYRFYDEGLGAWSDTSGCKGEPFDLWLQPKQGLEGGFGYDWGQEVNLENMLELIDQDQLTIIAHEIGHGFGLPDFYETEDQPNAQWPNCIMMAGSSMAVTDIDGSMLRRVLEHLKPRYNF</sequence>
<evidence type="ECO:0008006" key="10">
    <source>
        <dbReference type="Google" id="ProtNLM"/>
    </source>
</evidence>
<evidence type="ECO:0000313" key="7">
    <source>
        <dbReference type="Proteomes" id="UP000437068"/>
    </source>
</evidence>
<dbReference type="PANTHER" id="PTHR35606:SF4">
    <property type="entry name" value="CELLULOSE-BINDING FAMILY II PROTEIN"/>
    <property type="match status" value="1"/>
</dbReference>
<dbReference type="AlphaFoldDB" id="A0A6A4CNF2"/>
<organism evidence="5 7">
    <name type="scientific">Phytophthora fragariae</name>
    <dbReference type="NCBI Taxonomy" id="53985"/>
    <lineage>
        <taxon>Eukaryota</taxon>
        <taxon>Sar</taxon>
        <taxon>Stramenopiles</taxon>
        <taxon>Oomycota</taxon>
        <taxon>Peronosporomycetes</taxon>
        <taxon>Peronosporales</taxon>
        <taxon>Peronosporaceae</taxon>
        <taxon>Phytophthora</taxon>
    </lineage>
</organism>
<dbReference type="SUPFAM" id="SSF55486">
    <property type="entry name" value="Metalloproteases ('zincins'), catalytic domain"/>
    <property type="match status" value="1"/>
</dbReference>
<evidence type="ECO:0000313" key="6">
    <source>
        <dbReference type="Proteomes" id="UP000433483"/>
    </source>
</evidence>
<dbReference type="Proteomes" id="UP000433483">
    <property type="component" value="Unassembled WGS sequence"/>
</dbReference>
<dbReference type="PANTHER" id="PTHR35606">
    <property type="entry name" value="CELLULOSE-BINDING FAMILY II PROTEIN"/>
    <property type="match status" value="1"/>
</dbReference>
<evidence type="ECO:0000313" key="2">
    <source>
        <dbReference type="EMBL" id="KAE8976179.1"/>
    </source>
</evidence>
<dbReference type="EMBL" id="QXFW01002696">
    <property type="protein sequence ID" value="KAE8976179.1"/>
    <property type="molecule type" value="Genomic_DNA"/>
</dbReference>
<proteinExistence type="predicted"/>
<keyword evidence="1" id="KW-0732">Signal</keyword>
<keyword evidence="6" id="KW-1185">Reference proteome</keyword>
<evidence type="ECO:0000313" key="8">
    <source>
        <dbReference type="Proteomes" id="UP000440367"/>
    </source>
</evidence>
<dbReference type="OrthoDB" id="70316at2759"/>
<reference evidence="6 7" key="1">
    <citation type="submission" date="2018-08" db="EMBL/GenBank/DDBJ databases">
        <title>Genomic investigation of the strawberry pathogen Phytophthora fragariae indicates pathogenicity is determined by transcriptional variation in three key races.</title>
        <authorList>
            <person name="Adams T.M."/>
            <person name="Armitage A.D."/>
            <person name="Sobczyk M.K."/>
            <person name="Bates H.J."/>
            <person name="Dunwell J.M."/>
            <person name="Nellist C.F."/>
            <person name="Harrison R.J."/>
        </authorList>
    </citation>
    <scope>NUCLEOTIDE SEQUENCE [LARGE SCALE GENOMIC DNA]</scope>
    <source>
        <strain evidence="5 7">A4</strain>
        <strain evidence="4 8">BC-1</strain>
        <strain evidence="3 6">NOV-27</strain>
        <strain evidence="2 9">SCRP245</strain>
    </source>
</reference>
<accession>A0A6A4CNF2</accession>
<dbReference type="EMBL" id="QXGD01000394">
    <property type="protein sequence ID" value="KAE9240944.1"/>
    <property type="molecule type" value="Genomic_DNA"/>
</dbReference>
<comment type="caution">
    <text evidence="5">The sequence shown here is derived from an EMBL/GenBank/DDBJ whole genome shotgun (WGS) entry which is preliminary data.</text>
</comment>
<protein>
    <recommendedName>
        <fullName evidence="10">Neutral zinc metallopeptidase</fullName>
    </recommendedName>
</protein>
<evidence type="ECO:0000256" key="1">
    <source>
        <dbReference type="SAM" id="SignalP"/>
    </source>
</evidence>
<evidence type="ECO:0000313" key="9">
    <source>
        <dbReference type="Proteomes" id="UP000460718"/>
    </source>
</evidence>
<evidence type="ECO:0000313" key="3">
    <source>
        <dbReference type="EMBL" id="KAE9183197.1"/>
    </source>
</evidence>
<evidence type="ECO:0000313" key="4">
    <source>
        <dbReference type="EMBL" id="KAE9240944.1"/>
    </source>
</evidence>